<dbReference type="PANTHER" id="PTHR10775:SF179">
    <property type="entry name" value="TRANSPOSON, EN_SPM-LIKE, TRANSPOSASE-ASSOCIATED DOMAIN PROTEIN"/>
    <property type="match status" value="1"/>
</dbReference>
<dbReference type="Proteomes" id="UP000321393">
    <property type="component" value="Unassembled WGS sequence"/>
</dbReference>
<proteinExistence type="predicted"/>
<dbReference type="OrthoDB" id="1087172at2759"/>
<protein>
    <submittedName>
        <fullName evidence="2">Transposase</fullName>
    </submittedName>
</protein>
<dbReference type="EMBL" id="SSTE01016125">
    <property type="protein sequence ID" value="KAA0042314.1"/>
    <property type="molecule type" value="Genomic_DNA"/>
</dbReference>
<name>A0A5A7TFV6_CUCMM</name>
<reference evidence="2 3" key="1">
    <citation type="submission" date="2019-08" db="EMBL/GenBank/DDBJ databases">
        <title>Draft genome sequences of two oriental melons (Cucumis melo L. var makuwa).</title>
        <authorList>
            <person name="Kwon S.-Y."/>
        </authorList>
    </citation>
    <scope>NUCLEOTIDE SEQUENCE [LARGE SCALE GENOMIC DNA]</scope>
    <source>
        <strain evidence="3">cv. SW 3</strain>
        <tissue evidence="2">Leaf</tissue>
    </source>
</reference>
<gene>
    <name evidence="2" type="ORF">E6C27_scaffold795G00010</name>
</gene>
<dbReference type="Pfam" id="PF13952">
    <property type="entry name" value="DUF4216"/>
    <property type="match status" value="1"/>
</dbReference>
<evidence type="ECO:0000313" key="3">
    <source>
        <dbReference type="Proteomes" id="UP000321393"/>
    </source>
</evidence>
<comment type="caution">
    <text evidence="2">The sequence shown here is derived from an EMBL/GenBank/DDBJ whole genome shotgun (WGS) entry which is preliminary data.</text>
</comment>
<accession>A0A5A7TFV6</accession>
<dbReference type="InterPro" id="IPR004242">
    <property type="entry name" value="Transposase_21"/>
</dbReference>
<sequence>MIEVAHEEYSKDPNGFEKLLIDAEKPLKEFANAAECHECGQSRWKNVKDRNEERKQIPSKVICERIEDGKLRHPADSPAWKLVDFKWPDFGFEPRNLRLALSADGVNPHGDMSSKYSCWPIVMVIYNLPPWLCMKEKYMMLSMLISRPKQPGDDIGTYLAPLIEDLKLLWENGVECYDAYREEVFNLRSVLLWTINDFPAYGNLSGCCVKGYKACPICGDNTNSIRLRHGKKIAYLGHRRFLARHHPYRRQKKSFNGKKELGTIPEPLSGEDVYLKLKDLEFPKGKKIHKNLSMNRSENICWNRLSFFFELPYWKDLHVRHCLDVMHIEKNVCMNILGTLLDIPGKSKDGLNARRDLVDLKLRLELAPISSEKKIFIPPACYTLTKEEKRCVLKTLSRIKVPEGYSSNIRNLVSMKDLKLNSLKSHDCHVLIQQLFPIAIRSMLPKHVRYAITRLCIFFNSVCNKVLDAQQLDKLEDDIVVSTELEVGNSGVSDNLSSKDKNLVIGDMSFYGVIQEKWELNYNTFNVPVFKCNWVQNSGGVRIDELGYTLVDLNRVGHKSDSFILASQAKQVFYVEDPSDVRWSVVLTPPQRDFEDRYNDDELGDTILLCEGIPNDMPDVYLNNDLDENVLTYVRSDCEGTWIPT</sequence>
<dbReference type="AlphaFoldDB" id="A0A5A7TFV6"/>
<evidence type="ECO:0000259" key="1">
    <source>
        <dbReference type="Pfam" id="PF13952"/>
    </source>
</evidence>
<evidence type="ECO:0000313" key="2">
    <source>
        <dbReference type="EMBL" id="KAA0042314.1"/>
    </source>
</evidence>
<dbReference type="InterPro" id="IPR025312">
    <property type="entry name" value="DUF4216"/>
</dbReference>
<organism evidence="2 3">
    <name type="scientific">Cucumis melo var. makuwa</name>
    <name type="common">Oriental melon</name>
    <dbReference type="NCBI Taxonomy" id="1194695"/>
    <lineage>
        <taxon>Eukaryota</taxon>
        <taxon>Viridiplantae</taxon>
        <taxon>Streptophyta</taxon>
        <taxon>Embryophyta</taxon>
        <taxon>Tracheophyta</taxon>
        <taxon>Spermatophyta</taxon>
        <taxon>Magnoliopsida</taxon>
        <taxon>eudicotyledons</taxon>
        <taxon>Gunneridae</taxon>
        <taxon>Pentapetalae</taxon>
        <taxon>rosids</taxon>
        <taxon>fabids</taxon>
        <taxon>Cucurbitales</taxon>
        <taxon>Cucurbitaceae</taxon>
        <taxon>Benincaseae</taxon>
        <taxon>Cucumis</taxon>
    </lineage>
</organism>
<dbReference type="Pfam" id="PF02992">
    <property type="entry name" value="Transposase_21"/>
    <property type="match status" value="1"/>
</dbReference>
<feature type="domain" description="DUF4216" evidence="1">
    <location>
        <begin position="518"/>
        <end position="586"/>
    </location>
</feature>
<dbReference type="PANTHER" id="PTHR10775">
    <property type="entry name" value="OS08G0208400 PROTEIN"/>
    <property type="match status" value="1"/>
</dbReference>